<sequence length="188" mass="20477">MMKDSSLTGHLLLAMPGLSDAHFTQSVTLICLHNTEMAVGLIINRPTNLTLRELFNHLSLAPSTPSDILDQPVYQGGPVQTERGFIVHSPDCTGESTQSINDGLSMSSSRDVLDAIARGKGPRQFLVALGYAGWEPGQLEREISENAWLSAHADHDLIFDLPAEQRWQAAAQRIGVRLDRLSIDAGHA</sequence>
<gene>
    <name evidence="2" type="ORF">B1B_01730</name>
    <name evidence="1" type="ORF">B2A_12522</name>
</gene>
<dbReference type="NCBIfam" id="NF001266">
    <property type="entry name" value="PRK00228.1-1"/>
    <property type="match status" value="1"/>
</dbReference>
<dbReference type="HAMAP" id="MF_00758">
    <property type="entry name" value="UPF0301"/>
    <property type="match status" value="1"/>
</dbReference>
<dbReference type="PANTHER" id="PTHR30327">
    <property type="entry name" value="UNCHARACTERIZED PROTEIN YQGE"/>
    <property type="match status" value="1"/>
</dbReference>
<dbReference type="PANTHER" id="PTHR30327:SF1">
    <property type="entry name" value="UPF0301 PROTEIN YQGE"/>
    <property type="match status" value="1"/>
</dbReference>
<dbReference type="Pfam" id="PF02622">
    <property type="entry name" value="DUF179"/>
    <property type="match status" value="1"/>
</dbReference>
<comment type="caution">
    <text evidence="1">The sequence shown here is derived from an EMBL/GenBank/DDBJ whole genome shotgun (WGS) entry which is preliminary data.</text>
</comment>
<dbReference type="EMBL" id="AUZZ01009033">
    <property type="protein sequence ID" value="EQD35168.1"/>
    <property type="molecule type" value="Genomic_DNA"/>
</dbReference>
<evidence type="ECO:0000313" key="2">
    <source>
        <dbReference type="EMBL" id="EQD76372.1"/>
    </source>
</evidence>
<dbReference type="SUPFAM" id="SSF143456">
    <property type="entry name" value="VC0467-like"/>
    <property type="match status" value="1"/>
</dbReference>
<protein>
    <submittedName>
        <fullName evidence="1">Protein containing DUF179</fullName>
    </submittedName>
</protein>
<dbReference type="Gene3D" id="3.40.1740.10">
    <property type="entry name" value="VC0467-like"/>
    <property type="match status" value="1"/>
</dbReference>
<reference evidence="1" key="1">
    <citation type="submission" date="2013-08" db="EMBL/GenBank/DDBJ databases">
        <authorList>
            <person name="Mendez C."/>
            <person name="Richter M."/>
            <person name="Ferrer M."/>
            <person name="Sanchez J."/>
        </authorList>
    </citation>
    <scope>NUCLEOTIDE SEQUENCE</scope>
</reference>
<proteinExistence type="inferred from homology"/>
<dbReference type="EMBL" id="AUZY01001072">
    <property type="protein sequence ID" value="EQD76372.1"/>
    <property type="molecule type" value="Genomic_DNA"/>
</dbReference>
<accession>T0YQ08</accession>
<dbReference type="GO" id="GO:0005829">
    <property type="term" value="C:cytosol"/>
    <property type="evidence" value="ECO:0007669"/>
    <property type="project" value="TreeGrafter"/>
</dbReference>
<dbReference type="InterPro" id="IPR003774">
    <property type="entry name" value="AlgH-like"/>
</dbReference>
<name>T0YQ08_9ZZZZ</name>
<reference evidence="1" key="2">
    <citation type="journal article" date="2014" name="ISME J.">
        <title>Microbial stratification in low pH oxic and suboxic macroscopic growths along an acid mine drainage.</title>
        <authorList>
            <person name="Mendez-Garcia C."/>
            <person name="Mesa V."/>
            <person name="Sprenger R.R."/>
            <person name="Richter M."/>
            <person name="Diez M.S."/>
            <person name="Solano J."/>
            <person name="Bargiela R."/>
            <person name="Golyshina O.V."/>
            <person name="Manteca A."/>
            <person name="Ramos J.L."/>
            <person name="Gallego J.R."/>
            <person name="Llorente I."/>
            <person name="Martins Dos Santos V.A."/>
            <person name="Jensen O.N."/>
            <person name="Pelaez A.I."/>
            <person name="Sanchez J."/>
            <person name="Ferrer M."/>
        </authorList>
    </citation>
    <scope>NUCLEOTIDE SEQUENCE</scope>
</reference>
<organism evidence="1">
    <name type="scientific">mine drainage metagenome</name>
    <dbReference type="NCBI Taxonomy" id="410659"/>
    <lineage>
        <taxon>unclassified sequences</taxon>
        <taxon>metagenomes</taxon>
        <taxon>ecological metagenomes</taxon>
    </lineage>
</organism>
<dbReference type="AlphaFoldDB" id="T0YQ08"/>
<evidence type="ECO:0000313" key="1">
    <source>
        <dbReference type="EMBL" id="EQD35168.1"/>
    </source>
</evidence>